<evidence type="ECO:0000256" key="8">
    <source>
        <dbReference type="ARBA" id="ARBA00023136"/>
    </source>
</evidence>
<feature type="transmembrane region" description="Helical" evidence="9">
    <location>
        <begin position="6"/>
        <end position="28"/>
    </location>
</feature>
<dbReference type="SUPFAM" id="SSF81464">
    <property type="entry name" value="Cytochrome c oxidase subunit II-like, transmembrane region"/>
    <property type="match status" value="1"/>
</dbReference>
<protein>
    <submittedName>
        <fullName evidence="11">Ubiquinol oxidase subunit II</fullName>
    </submittedName>
</protein>
<dbReference type="EMBL" id="JXXE01000070">
    <property type="protein sequence ID" value="KIZ47557.1"/>
    <property type="molecule type" value="Genomic_DNA"/>
</dbReference>
<evidence type="ECO:0000256" key="9">
    <source>
        <dbReference type="SAM" id="Phobius"/>
    </source>
</evidence>
<dbReference type="CDD" id="cd04212">
    <property type="entry name" value="CuRO_UO_II"/>
    <property type="match status" value="1"/>
</dbReference>
<comment type="subcellular location">
    <subcellularLocation>
        <location evidence="1">Cell membrane</location>
        <topology evidence="1">Multi-pass membrane protein</topology>
    </subcellularLocation>
</comment>
<comment type="caution">
    <text evidence="11">The sequence shown here is derived from an EMBL/GenBank/DDBJ whole genome shotgun (WGS) entry which is preliminary data.</text>
</comment>
<dbReference type="GO" id="GO:0004129">
    <property type="term" value="F:cytochrome-c oxidase activity"/>
    <property type="evidence" value="ECO:0007669"/>
    <property type="project" value="InterPro"/>
</dbReference>
<gene>
    <name evidence="11" type="ORF">OO17_03715</name>
</gene>
<dbReference type="InterPro" id="IPR036257">
    <property type="entry name" value="Cyt_c_oxidase_su2_TM_sf"/>
</dbReference>
<evidence type="ECO:0000313" key="12">
    <source>
        <dbReference type="Proteomes" id="UP000032515"/>
    </source>
</evidence>
<dbReference type="Gene3D" id="2.60.40.420">
    <property type="entry name" value="Cupredoxins - blue copper proteins"/>
    <property type="match status" value="1"/>
</dbReference>
<keyword evidence="3" id="KW-0813">Transport</keyword>
<evidence type="ECO:0000256" key="1">
    <source>
        <dbReference type="ARBA" id="ARBA00004651"/>
    </source>
</evidence>
<dbReference type="InterPro" id="IPR034227">
    <property type="entry name" value="CuRO_UO_II"/>
</dbReference>
<keyword evidence="4" id="KW-1003">Cell membrane</keyword>
<accession>A0A0D7F762</accession>
<keyword evidence="8 9" id="KW-0472">Membrane</keyword>
<dbReference type="AlphaFoldDB" id="A0A0D7F762"/>
<dbReference type="Proteomes" id="UP000032515">
    <property type="component" value="Unassembled WGS sequence"/>
</dbReference>
<proteinExistence type="inferred from homology"/>
<dbReference type="InterPro" id="IPR002429">
    <property type="entry name" value="CcO_II-like_C"/>
</dbReference>
<keyword evidence="7 9" id="KW-1133">Transmembrane helix</keyword>
<keyword evidence="6" id="KW-0249">Electron transport</keyword>
<evidence type="ECO:0000256" key="5">
    <source>
        <dbReference type="ARBA" id="ARBA00022692"/>
    </source>
</evidence>
<feature type="transmembrane region" description="Helical" evidence="9">
    <location>
        <begin position="89"/>
        <end position="109"/>
    </location>
</feature>
<dbReference type="PROSITE" id="PS50857">
    <property type="entry name" value="COX2_CUA"/>
    <property type="match status" value="1"/>
</dbReference>
<dbReference type="Pfam" id="PF00116">
    <property type="entry name" value="COX2"/>
    <property type="match status" value="1"/>
</dbReference>
<organism evidence="11 12">
    <name type="scientific">Rhodopseudomonas palustris</name>
    <dbReference type="NCBI Taxonomy" id="1076"/>
    <lineage>
        <taxon>Bacteria</taxon>
        <taxon>Pseudomonadati</taxon>
        <taxon>Pseudomonadota</taxon>
        <taxon>Alphaproteobacteria</taxon>
        <taxon>Hyphomicrobiales</taxon>
        <taxon>Nitrobacteraceae</taxon>
        <taxon>Rhodopseudomonas</taxon>
    </lineage>
</organism>
<sequence length="283" mass="31442">MPASCVRIIVVAMLPLLLGGCGVLERGVMNHAGPIAESQWHLYLIVGAVLIFVAGPVLLLTPIIAWHYRLSNKHSAFRPQWVFSWPLEGLIWIPPIAIVIGLSFVMWHYTQRLDPYRPIASNQPALEIQAVGFDWKWLFIYPDQHVALLDKLVIPVGRPVHISLTSGTVMQSLMIPRLGGQIYAMAGMTTQLNLAASEAGIFRGENTQFNGEGFQNQKFDVTAFAADDFERWLADVQAASHPLDASAYAELFEKSTPPAPIDFSSVPEGLFQRILKQSREPRS</sequence>
<evidence type="ECO:0000256" key="4">
    <source>
        <dbReference type="ARBA" id="ARBA00022475"/>
    </source>
</evidence>
<feature type="domain" description="Cytochrome oxidase subunit II copper A binding" evidence="10">
    <location>
        <begin position="123"/>
        <end position="235"/>
    </location>
</feature>
<evidence type="ECO:0000313" key="11">
    <source>
        <dbReference type="EMBL" id="KIZ47557.1"/>
    </source>
</evidence>
<name>A0A0D7F762_RHOPL</name>
<reference evidence="11 12" key="1">
    <citation type="submission" date="2014-11" db="EMBL/GenBank/DDBJ databases">
        <title>Genomics and ecophysiology of heterotrophic nitrogen fixing bacteria isolated from estuarine surface water.</title>
        <authorList>
            <person name="Bentzon-Tilia M."/>
            <person name="Severin I."/>
            <person name="Hansen L.H."/>
            <person name="Riemann L."/>
        </authorList>
    </citation>
    <scope>NUCLEOTIDE SEQUENCE [LARGE SCALE GENOMIC DNA]</scope>
    <source>
        <strain evidence="11 12">BAL398</strain>
    </source>
</reference>
<dbReference type="GO" id="GO:0042773">
    <property type="term" value="P:ATP synthesis coupled electron transport"/>
    <property type="evidence" value="ECO:0007669"/>
    <property type="project" value="TreeGrafter"/>
</dbReference>
<dbReference type="GO" id="GO:0005507">
    <property type="term" value="F:copper ion binding"/>
    <property type="evidence" value="ECO:0007669"/>
    <property type="project" value="InterPro"/>
</dbReference>
<dbReference type="Gene3D" id="1.10.287.90">
    <property type="match status" value="1"/>
</dbReference>
<evidence type="ECO:0000256" key="7">
    <source>
        <dbReference type="ARBA" id="ARBA00022989"/>
    </source>
</evidence>
<dbReference type="GO" id="GO:0005886">
    <property type="term" value="C:plasma membrane"/>
    <property type="evidence" value="ECO:0007669"/>
    <property type="project" value="UniProtKB-SubCell"/>
</dbReference>
<evidence type="ECO:0000259" key="10">
    <source>
        <dbReference type="PROSITE" id="PS50857"/>
    </source>
</evidence>
<evidence type="ECO:0000256" key="2">
    <source>
        <dbReference type="ARBA" id="ARBA00007866"/>
    </source>
</evidence>
<dbReference type="PANTHER" id="PTHR22888">
    <property type="entry name" value="CYTOCHROME C OXIDASE, SUBUNIT II"/>
    <property type="match status" value="1"/>
</dbReference>
<evidence type="ECO:0000256" key="3">
    <source>
        <dbReference type="ARBA" id="ARBA00022448"/>
    </source>
</evidence>
<feature type="transmembrane region" description="Helical" evidence="9">
    <location>
        <begin position="40"/>
        <end position="69"/>
    </location>
</feature>
<comment type="similarity">
    <text evidence="2">Belongs to the cytochrome c oxidase subunit 2 family.</text>
</comment>
<dbReference type="SUPFAM" id="SSF49503">
    <property type="entry name" value="Cupredoxins"/>
    <property type="match status" value="1"/>
</dbReference>
<dbReference type="PROSITE" id="PS51257">
    <property type="entry name" value="PROKAR_LIPOPROTEIN"/>
    <property type="match status" value="1"/>
</dbReference>
<keyword evidence="5 9" id="KW-0812">Transmembrane</keyword>
<dbReference type="PANTHER" id="PTHR22888:SF18">
    <property type="entry name" value="CYTOCHROME BO(3) UBIQUINOL OXIDASE SUBUNIT 2"/>
    <property type="match status" value="1"/>
</dbReference>
<dbReference type="PATRIC" id="fig|1076.23.peg.6291"/>
<dbReference type="InterPro" id="IPR045187">
    <property type="entry name" value="CcO_II"/>
</dbReference>
<dbReference type="InterPro" id="IPR008972">
    <property type="entry name" value="Cupredoxin"/>
</dbReference>
<evidence type="ECO:0000256" key="6">
    <source>
        <dbReference type="ARBA" id="ARBA00022982"/>
    </source>
</evidence>